<dbReference type="InterPro" id="IPR018146">
    <property type="entry name" value="Glyoxalase_1_CS"/>
</dbReference>
<evidence type="ECO:0000259" key="2">
    <source>
        <dbReference type="PROSITE" id="PS51819"/>
    </source>
</evidence>
<evidence type="ECO:0000256" key="1">
    <source>
        <dbReference type="ARBA" id="ARBA00022723"/>
    </source>
</evidence>
<dbReference type="PROSITE" id="PS51819">
    <property type="entry name" value="VOC"/>
    <property type="match status" value="1"/>
</dbReference>
<dbReference type="KEGG" id="scs:Sta7437_3764"/>
<reference evidence="4" key="1">
    <citation type="journal article" date="2013" name="Proc. Natl. Acad. Sci. U.S.A.">
        <title>Improving the coverage of the cyanobacterial phylum using diversity-driven genome sequencing.</title>
        <authorList>
            <person name="Shih P.M."/>
            <person name="Wu D."/>
            <person name="Latifi A."/>
            <person name="Axen S.D."/>
            <person name="Fewer D.P."/>
            <person name="Talla E."/>
            <person name="Calteau A."/>
            <person name="Cai F."/>
            <person name="Tandeau de Marsac N."/>
            <person name="Rippka R."/>
            <person name="Herdman M."/>
            <person name="Sivonen K."/>
            <person name="Coursin T."/>
            <person name="Laurent T."/>
            <person name="Goodwin L."/>
            <person name="Nolan M."/>
            <person name="Davenport K.W."/>
            <person name="Han C.S."/>
            <person name="Rubin E.M."/>
            <person name="Eisen J.A."/>
            <person name="Woyke T."/>
            <person name="Gugger M."/>
            <person name="Kerfeld C.A."/>
        </authorList>
    </citation>
    <scope>NUCLEOTIDE SEQUENCE [LARGE SCALE GENOMIC DNA]</scope>
    <source>
        <strain evidence="4">ATCC 29371 / PCC 7437</strain>
    </source>
</reference>
<name>K9XYZ9_STAC7</name>
<sequence length="121" mass="13593">MQITRLLHTAILVSDLAKAEHFYGEVLGLVKAEGRTSNFPGTWYQIGDCQLHLIVHPEFRNQIFNQTKWGRNPHFAIAVDNLSAALARLQSKGYPMQMSASGRAAYFIQDPDHNILEISQG</sequence>
<dbReference type="EMBL" id="CP003653">
    <property type="protein sequence ID" value="AFZ37259.1"/>
    <property type="molecule type" value="Genomic_DNA"/>
</dbReference>
<dbReference type="AlphaFoldDB" id="K9XYZ9"/>
<evidence type="ECO:0000313" key="4">
    <source>
        <dbReference type="Proteomes" id="UP000010473"/>
    </source>
</evidence>
<dbReference type="SUPFAM" id="SSF54593">
    <property type="entry name" value="Glyoxalase/Bleomycin resistance protein/Dihydroxybiphenyl dioxygenase"/>
    <property type="match status" value="1"/>
</dbReference>
<dbReference type="STRING" id="111780.Sta7437_3764"/>
<feature type="domain" description="VOC" evidence="2">
    <location>
        <begin position="5"/>
        <end position="121"/>
    </location>
</feature>
<dbReference type="PROSITE" id="PS00934">
    <property type="entry name" value="GLYOXALASE_I_1"/>
    <property type="match status" value="1"/>
</dbReference>
<evidence type="ECO:0000313" key="3">
    <source>
        <dbReference type="EMBL" id="AFZ37259.1"/>
    </source>
</evidence>
<dbReference type="eggNOG" id="COG0346">
    <property type="taxonomic scope" value="Bacteria"/>
</dbReference>
<accession>K9XYZ9</accession>
<dbReference type="InterPro" id="IPR029068">
    <property type="entry name" value="Glyas_Bleomycin-R_OHBP_Dase"/>
</dbReference>
<dbReference type="HOGENOM" id="CLU_046006_12_4_3"/>
<dbReference type="GO" id="GO:0046872">
    <property type="term" value="F:metal ion binding"/>
    <property type="evidence" value="ECO:0007669"/>
    <property type="project" value="UniProtKB-KW"/>
</dbReference>
<dbReference type="PATRIC" id="fig|111780.3.peg.3898"/>
<dbReference type="InterPro" id="IPR050383">
    <property type="entry name" value="GlyoxalaseI/FosfomycinResist"/>
</dbReference>
<dbReference type="RefSeq" id="WP_015194920.1">
    <property type="nucleotide sequence ID" value="NC_019748.1"/>
</dbReference>
<dbReference type="InterPro" id="IPR037523">
    <property type="entry name" value="VOC_core"/>
</dbReference>
<dbReference type="Gene3D" id="3.10.180.10">
    <property type="entry name" value="2,3-Dihydroxybiphenyl 1,2-Dioxygenase, domain 1"/>
    <property type="match status" value="1"/>
</dbReference>
<protein>
    <submittedName>
        <fullName evidence="3">Glyoxalase/bleomycin resistance protein/dioxygenase</fullName>
    </submittedName>
</protein>
<keyword evidence="4" id="KW-1185">Reference proteome</keyword>
<dbReference type="OrthoDB" id="192739at2"/>
<dbReference type="GO" id="GO:0004462">
    <property type="term" value="F:lactoylglutathione lyase activity"/>
    <property type="evidence" value="ECO:0007669"/>
    <property type="project" value="InterPro"/>
</dbReference>
<dbReference type="PANTHER" id="PTHR21366">
    <property type="entry name" value="GLYOXALASE FAMILY PROTEIN"/>
    <property type="match status" value="1"/>
</dbReference>
<dbReference type="InterPro" id="IPR004360">
    <property type="entry name" value="Glyas_Fos-R_dOase_dom"/>
</dbReference>
<organism evidence="3 4">
    <name type="scientific">Stanieria cyanosphaera (strain ATCC 29371 / PCC 7437)</name>
    <dbReference type="NCBI Taxonomy" id="111780"/>
    <lineage>
        <taxon>Bacteria</taxon>
        <taxon>Bacillati</taxon>
        <taxon>Cyanobacteriota</taxon>
        <taxon>Cyanophyceae</taxon>
        <taxon>Pleurocapsales</taxon>
        <taxon>Dermocarpellaceae</taxon>
        <taxon>Stanieria</taxon>
    </lineage>
</organism>
<dbReference type="Proteomes" id="UP000010473">
    <property type="component" value="Chromosome"/>
</dbReference>
<dbReference type="PANTHER" id="PTHR21366:SF22">
    <property type="entry name" value="VOC DOMAIN-CONTAINING PROTEIN"/>
    <property type="match status" value="1"/>
</dbReference>
<keyword evidence="1" id="KW-0479">Metal-binding</keyword>
<proteinExistence type="predicted"/>
<gene>
    <name evidence="3" type="ordered locus">Sta7437_3764</name>
</gene>
<dbReference type="Pfam" id="PF00903">
    <property type="entry name" value="Glyoxalase"/>
    <property type="match status" value="1"/>
</dbReference>